<dbReference type="NCBIfam" id="NF037961">
    <property type="entry name" value="RodA_shape"/>
    <property type="match status" value="1"/>
</dbReference>
<feature type="transmembrane region" description="Helical" evidence="13">
    <location>
        <begin position="188"/>
        <end position="205"/>
    </location>
</feature>
<dbReference type="GO" id="GO:0051301">
    <property type="term" value="P:cell division"/>
    <property type="evidence" value="ECO:0007669"/>
    <property type="project" value="InterPro"/>
</dbReference>
<accession>A0A6N4SVY7</accession>
<evidence type="ECO:0000313" key="15">
    <source>
        <dbReference type="Proteomes" id="UP000001822"/>
    </source>
</evidence>
<organism evidence="14 15">
    <name type="scientific">Cytophaga hutchinsonii (strain ATCC 33406 / DSM 1761 / CIP 103989 / NBRC 15051 / NCIMB 9469 / D465)</name>
    <dbReference type="NCBI Taxonomy" id="269798"/>
    <lineage>
        <taxon>Bacteria</taxon>
        <taxon>Pseudomonadati</taxon>
        <taxon>Bacteroidota</taxon>
        <taxon>Cytophagia</taxon>
        <taxon>Cytophagales</taxon>
        <taxon>Cytophagaceae</taxon>
        <taxon>Cytophaga</taxon>
    </lineage>
</organism>
<feature type="transmembrane region" description="Helical" evidence="13">
    <location>
        <begin position="12"/>
        <end position="36"/>
    </location>
</feature>
<keyword evidence="5 13" id="KW-0812">Transmembrane</keyword>
<dbReference type="GO" id="GO:0016757">
    <property type="term" value="F:glycosyltransferase activity"/>
    <property type="evidence" value="ECO:0007669"/>
    <property type="project" value="UniProtKB-KW"/>
</dbReference>
<dbReference type="PANTHER" id="PTHR30474:SF1">
    <property type="entry name" value="PEPTIDOGLYCAN GLYCOSYLTRANSFERASE MRDB"/>
    <property type="match status" value="1"/>
</dbReference>
<evidence type="ECO:0000256" key="4">
    <source>
        <dbReference type="ARBA" id="ARBA00022679"/>
    </source>
</evidence>
<dbReference type="KEGG" id="chu:CHU_3304"/>
<dbReference type="NCBIfam" id="TIGR02210">
    <property type="entry name" value="rodA_shape"/>
    <property type="match status" value="1"/>
</dbReference>
<protein>
    <recommendedName>
        <fullName evidence="12">Cell wall polymerase</fullName>
    </recommendedName>
    <alternativeName>
        <fullName evidence="11">Peptidoglycan polymerase</fullName>
    </alternativeName>
</protein>
<feature type="transmembrane region" description="Helical" evidence="13">
    <location>
        <begin position="152"/>
        <end position="181"/>
    </location>
</feature>
<evidence type="ECO:0000256" key="3">
    <source>
        <dbReference type="ARBA" id="ARBA00022676"/>
    </source>
</evidence>
<dbReference type="GO" id="GO:0008360">
    <property type="term" value="P:regulation of cell shape"/>
    <property type="evidence" value="ECO:0007669"/>
    <property type="project" value="UniProtKB-KW"/>
</dbReference>
<dbReference type="GO" id="GO:0005886">
    <property type="term" value="C:plasma membrane"/>
    <property type="evidence" value="ECO:0007669"/>
    <property type="project" value="TreeGrafter"/>
</dbReference>
<proteinExistence type="predicted"/>
<name>A0A6N4SVY7_CYTH3</name>
<keyword evidence="15" id="KW-1185">Reference proteome</keyword>
<evidence type="ECO:0000256" key="6">
    <source>
        <dbReference type="ARBA" id="ARBA00022960"/>
    </source>
</evidence>
<feature type="transmembrane region" description="Helical" evidence="13">
    <location>
        <begin position="56"/>
        <end position="72"/>
    </location>
</feature>
<feature type="transmembrane region" description="Helical" evidence="13">
    <location>
        <begin position="369"/>
        <end position="396"/>
    </location>
</feature>
<gene>
    <name evidence="14" type="primary">mrdB</name>
    <name evidence="14" type="ordered locus">CHU_3304</name>
</gene>
<evidence type="ECO:0000256" key="12">
    <source>
        <dbReference type="ARBA" id="ARBA00033270"/>
    </source>
</evidence>
<evidence type="ECO:0000313" key="14">
    <source>
        <dbReference type="EMBL" id="ABG60543.1"/>
    </source>
</evidence>
<evidence type="ECO:0000256" key="1">
    <source>
        <dbReference type="ARBA" id="ARBA00004141"/>
    </source>
</evidence>
<dbReference type="InterPro" id="IPR001182">
    <property type="entry name" value="FtsW/RodA"/>
</dbReference>
<dbReference type="InterPro" id="IPR018365">
    <property type="entry name" value="Cell_cycle_FtsW-rel_CS"/>
</dbReference>
<evidence type="ECO:0000256" key="13">
    <source>
        <dbReference type="SAM" id="Phobius"/>
    </source>
</evidence>
<feature type="transmembrane region" description="Helical" evidence="13">
    <location>
        <begin position="402"/>
        <end position="421"/>
    </location>
</feature>
<keyword evidence="3" id="KW-0328">Glycosyltransferase</keyword>
<feature type="transmembrane region" description="Helical" evidence="13">
    <location>
        <begin position="240"/>
        <end position="263"/>
    </location>
</feature>
<keyword evidence="7" id="KW-0573">Peptidoglycan synthesis</keyword>
<dbReference type="RefSeq" id="WP_011586651.1">
    <property type="nucleotide sequence ID" value="NC_008255.1"/>
</dbReference>
<keyword evidence="2" id="KW-1003">Cell membrane</keyword>
<feature type="transmembrane region" description="Helical" evidence="13">
    <location>
        <begin position="338"/>
        <end position="357"/>
    </location>
</feature>
<keyword evidence="4" id="KW-0808">Transferase</keyword>
<evidence type="ECO:0000256" key="7">
    <source>
        <dbReference type="ARBA" id="ARBA00022984"/>
    </source>
</evidence>
<dbReference type="Pfam" id="PF01098">
    <property type="entry name" value="FTSW_RODA_SPOVE"/>
    <property type="match status" value="1"/>
</dbReference>
<evidence type="ECO:0000256" key="5">
    <source>
        <dbReference type="ARBA" id="ARBA00022692"/>
    </source>
</evidence>
<dbReference type="PROSITE" id="PS00428">
    <property type="entry name" value="FTSW_RODA_SPOVE"/>
    <property type="match status" value="1"/>
</dbReference>
<evidence type="ECO:0000256" key="10">
    <source>
        <dbReference type="ARBA" id="ARBA00023316"/>
    </source>
</evidence>
<dbReference type="GO" id="GO:0009252">
    <property type="term" value="P:peptidoglycan biosynthetic process"/>
    <property type="evidence" value="ECO:0007669"/>
    <property type="project" value="UniProtKB-KW"/>
</dbReference>
<keyword evidence="10" id="KW-0961">Cell wall biogenesis/degradation</keyword>
<keyword evidence="6" id="KW-0133">Cell shape</keyword>
<dbReference type="AlphaFoldDB" id="A0A6N4SVY7"/>
<reference evidence="14 15" key="1">
    <citation type="journal article" date="2007" name="Appl. Environ. Microbiol.">
        <title>Genome sequence of the cellulolytic gliding bacterium Cytophaga hutchinsonii.</title>
        <authorList>
            <person name="Xie G."/>
            <person name="Bruce D.C."/>
            <person name="Challacombe J.F."/>
            <person name="Chertkov O."/>
            <person name="Detter J.C."/>
            <person name="Gilna P."/>
            <person name="Han C.S."/>
            <person name="Lucas S."/>
            <person name="Misra M."/>
            <person name="Myers G.L."/>
            <person name="Richardson P."/>
            <person name="Tapia R."/>
            <person name="Thayer N."/>
            <person name="Thompson L.S."/>
            <person name="Brettin T.S."/>
            <person name="Henrissat B."/>
            <person name="Wilson D.B."/>
            <person name="McBride M.J."/>
        </authorList>
    </citation>
    <scope>NUCLEOTIDE SEQUENCE [LARGE SCALE GENOMIC DNA]</scope>
    <source>
        <strain evidence="15">ATCC 33406 / DSM 1761 / CIP 103989 / NBRC 15051 / NCIMB 9469 / D465</strain>
    </source>
</reference>
<evidence type="ECO:0000256" key="11">
    <source>
        <dbReference type="ARBA" id="ARBA00032370"/>
    </source>
</evidence>
<dbReference type="GO" id="GO:0015648">
    <property type="term" value="F:lipid-linked peptidoglycan transporter activity"/>
    <property type="evidence" value="ECO:0007669"/>
    <property type="project" value="TreeGrafter"/>
</dbReference>
<dbReference type="GO" id="GO:0071555">
    <property type="term" value="P:cell wall organization"/>
    <property type="evidence" value="ECO:0007669"/>
    <property type="project" value="UniProtKB-KW"/>
</dbReference>
<evidence type="ECO:0000256" key="8">
    <source>
        <dbReference type="ARBA" id="ARBA00022989"/>
    </source>
</evidence>
<dbReference type="PANTHER" id="PTHR30474">
    <property type="entry name" value="CELL CYCLE PROTEIN"/>
    <property type="match status" value="1"/>
</dbReference>
<dbReference type="EMBL" id="CP000383">
    <property type="protein sequence ID" value="ABG60543.1"/>
    <property type="molecule type" value="Genomic_DNA"/>
</dbReference>
<dbReference type="InterPro" id="IPR011923">
    <property type="entry name" value="RodA/MrdB"/>
</dbReference>
<keyword evidence="8 13" id="KW-1133">Transmembrane helix</keyword>
<dbReference type="Proteomes" id="UP000001822">
    <property type="component" value="Chromosome"/>
</dbReference>
<evidence type="ECO:0000256" key="9">
    <source>
        <dbReference type="ARBA" id="ARBA00023136"/>
    </source>
</evidence>
<keyword evidence="9 13" id="KW-0472">Membrane</keyword>
<evidence type="ECO:0000256" key="2">
    <source>
        <dbReference type="ARBA" id="ARBA00022475"/>
    </source>
</evidence>
<dbReference type="OrthoDB" id="9768187at2"/>
<sequence>MRSDDKINITNNLDWIAVGFYILFVFLGWLNIYAVVYDPEAVSNIFDFSINSGKQLMWIGGAFLLIVAILVIDYKFYSTFSYIFYVLSMLILLATIFIGTEVNGSRSWLDLGIVRVQPAEFAKFTTALALARFLGNINTNIQRLDTMLKAAILLGIPCALILLQNETGGMLVFSAFILVMYREGLPGTLLLIGVFVTLLFVLTLAVGVKPILIGLGILFGLIIAYFLINRLRMTRKQLLNRLSIILLIFAMSVGFVFGVHKIFFEILQEHQRNRIMVLFDTELDIRDVGYHVHQSKIAIGSGDFFGKGFLEGTQTKFDFVPEQSTDFIFCTIGEEHGWFGSTILIILYVLFMMRLVFLAERQKDSFSRIYGYSVASIILFHFMVNIGMTIGLFPVIGIPLPFFSYGGSSLWSFTILLFVFLKLDSHRGQVLAGH</sequence>
<dbReference type="GO" id="GO:0032153">
    <property type="term" value="C:cell division site"/>
    <property type="evidence" value="ECO:0007669"/>
    <property type="project" value="TreeGrafter"/>
</dbReference>
<feature type="transmembrane region" description="Helical" evidence="13">
    <location>
        <begin position="211"/>
        <end position="228"/>
    </location>
</feature>
<comment type="subcellular location">
    <subcellularLocation>
        <location evidence="1">Membrane</location>
        <topology evidence="1">Multi-pass membrane protein</topology>
    </subcellularLocation>
</comment>
<feature type="transmembrane region" description="Helical" evidence="13">
    <location>
        <begin position="79"/>
        <end position="99"/>
    </location>
</feature>